<evidence type="ECO:0000259" key="7">
    <source>
        <dbReference type="Pfam" id="PF09335"/>
    </source>
</evidence>
<feature type="domain" description="VTT" evidence="7">
    <location>
        <begin position="65"/>
        <end position="181"/>
    </location>
</feature>
<dbReference type="Pfam" id="PF09335">
    <property type="entry name" value="VTT_dom"/>
    <property type="match status" value="1"/>
</dbReference>
<evidence type="ECO:0000313" key="11">
    <source>
        <dbReference type="Proteomes" id="UP000196258"/>
    </source>
</evidence>
<dbReference type="Proteomes" id="UP000261087">
    <property type="component" value="Unassembled WGS sequence"/>
</dbReference>
<comment type="caution">
    <text evidence="9">The sequence shown here is derived from an EMBL/GenBank/DDBJ whole genome shotgun (WGS) entry which is preliminary data.</text>
</comment>
<evidence type="ECO:0000256" key="4">
    <source>
        <dbReference type="ARBA" id="ARBA00022989"/>
    </source>
</evidence>
<dbReference type="GO" id="GO:0005886">
    <property type="term" value="C:plasma membrane"/>
    <property type="evidence" value="ECO:0007669"/>
    <property type="project" value="UniProtKB-SubCell"/>
</dbReference>
<keyword evidence="5 6" id="KW-0472">Membrane</keyword>
<name>A0A1Y4Q375_9FIRM</name>
<dbReference type="EMBL" id="QSVF01000015">
    <property type="protein sequence ID" value="RGO09311.1"/>
    <property type="molecule type" value="Genomic_DNA"/>
</dbReference>
<keyword evidence="3 6" id="KW-0812">Transmembrane</keyword>
<evidence type="ECO:0000256" key="5">
    <source>
        <dbReference type="ARBA" id="ARBA00023136"/>
    </source>
</evidence>
<feature type="transmembrane region" description="Helical" evidence="6">
    <location>
        <begin position="84"/>
        <end position="102"/>
    </location>
</feature>
<organism evidence="9 11">
    <name type="scientific">Thomasclavelia spiroformis</name>
    <dbReference type="NCBI Taxonomy" id="29348"/>
    <lineage>
        <taxon>Bacteria</taxon>
        <taxon>Bacillati</taxon>
        <taxon>Bacillota</taxon>
        <taxon>Erysipelotrichia</taxon>
        <taxon>Erysipelotrichales</taxon>
        <taxon>Coprobacillaceae</taxon>
        <taxon>Thomasclavelia</taxon>
    </lineage>
</organism>
<reference evidence="9" key="2">
    <citation type="journal article" date="2018" name="BMC Genomics">
        <title>Whole genome sequencing and function prediction of 133 gut anaerobes isolated from chicken caecum in pure cultures.</title>
        <authorList>
            <person name="Medvecky M."/>
            <person name="Cejkova D."/>
            <person name="Polansky O."/>
            <person name="Karasova D."/>
            <person name="Kubasova T."/>
            <person name="Cizek A."/>
            <person name="Rychlik I."/>
        </authorList>
    </citation>
    <scope>NUCLEOTIDE SEQUENCE</scope>
    <source>
        <strain evidence="9">An149</strain>
    </source>
</reference>
<reference evidence="8" key="5">
    <citation type="submission" date="2021-09" db="EMBL/GenBank/DDBJ databases">
        <authorList>
            <person name="Gilroy R."/>
        </authorList>
    </citation>
    <scope>NUCLEOTIDE SEQUENCE</scope>
    <source>
        <strain evidence="8">CHK193-16274</strain>
    </source>
</reference>
<reference evidence="8" key="4">
    <citation type="journal article" date="2021" name="PeerJ">
        <title>Extensive microbial diversity within the chicken gut microbiome revealed by metagenomics and culture.</title>
        <authorList>
            <person name="Gilroy R."/>
            <person name="Ravi A."/>
            <person name="Getino M."/>
            <person name="Pursley I."/>
            <person name="Horton D.L."/>
            <person name="Alikhan N.F."/>
            <person name="Baker D."/>
            <person name="Gharbi K."/>
            <person name="Hall N."/>
            <person name="Watson M."/>
            <person name="Adriaenssens E.M."/>
            <person name="Foster-Nyarko E."/>
            <person name="Jarju S."/>
            <person name="Secka A."/>
            <person name="Antonio M."/>
            <person name="Oren A."/>
            <person name="Chaudhuri R.R."/>
            <person name="La Ragione R."/>
            <person name="Hildebrand F."/>
            <person name="Pallen M.J."/>
        </authorList>
    </citation>
    <scope>NUCLEOTIDE SEQUENCE</scope>
    <source>
        <strain evidence="8">CHK193-16274</strain>
    </source>
</reference>
<reference evidence="11" key="1">
    <citation type="submission" date="2017-04" db="EMBL/GenBank/DDBJ databases">
        <title>Function of individual gut microbiota members based on whole genome sequencing of pure cultures obtained from chicken caecum.</title>
        <authorList>
            <person name="Medvecky M."/>
            <person name="Cejkova D."/>
            <person name="Polansky O."/>
            <person name="Karasova D."/>
            <person name="Kubasova T."/>
            <person name="Cizek A."/>
            <person name="Rychlik I."/>
        </authorList>
    </citation>
    <scope>NUCLEOTIDE SEQUENCE [LARGE SCALE GENOMIC DNA]</scope>
    <source>
        <strain evidence="11">An149</strain>
    </source>
</reference>
<feature type="transmembrane region" description="Helical" evidence="6">
    <location>
        <begin position="12"/>
        <end position="33"/>
    </location>
</feature>
<evidence type="ECO:0000313" key="8">
    <source>
        <dbReference type="EMBL" id="HJF39665.1"/>
    </source>
</evidence>
<dbReference type="InterPro" id="IPR032816">
    <property type="entry name" value="VTT_dom"/>
</dbReference>
<keyword evidence="4 6" id="KW-1133">Transmembrane helix</keyword>
<dbReference type="InterPro" id="IPR015414">
    <property type="entry name" value="TMEM64"/>
</dbReference>
<dbReference type="Proteomes" id="UP000196258">
    <property type="component" value="Unassembled WGS sequence"/>
</dbReference>
<dbReference type="RefSeq" id="WP_087256648.1">
    <property type="nucleotide sequence ID" value="NZ_CAJFOD010000042.1"/>
</dbReference>
<dbReference type="EMBL" id="NFLB01000008">
    <property type="protein sequence ID" value="OUQ04924.1"/>
    <property type="molecule type" value="Genomic_DNA"/>
</dbReference>
<reference evidence="10 12" key="3">
    <citation type="submission" date="2018-08" db="EMBL/GenBank/DDBJ databases">
        <title>A genome reference for cultivated species of the human gut microbiota.</title>
        <authorList>
            <person name="Zou Y."/>
            <person name="Xue W."/>
            <person name="Luo G."/>
        </authorList>
    </citation>
    <scope>NUCLEOTIDE SEQUENCE [LARGE SCALE GENOMIC DNA]</scope>
    <source>
        <strain evidence="10 12">OM02-6</strain>
    </source>
</reference>
<feature type="transmembrane region" description="Helical" evidence="6">
    <location>
        <begin position="135"/>
        <end position="156"/>
    </location>
</feature>
<accession>A0A1Y4Q375</accession>
<evidence type="ECO:0000256" key="2">
    <source>
        <dbReference type="ARBA" id="ARBA00022475"/>
    </source>
</evidence>
<sequence length="194" mass="21645">MNLSFNKNYLTILSFIILLFFGFIGYQSGIFSSPQNLEAFLKTAGIFAPIIFILIQIVQCVIPIIPGGVSCVIGVAFFGPLWGFVYNFIGISTGSIINFLLAKRYGKNIVLKLVSQNNYDKYISWIEKGKKFDKLFAIAMFVPCAPDDLLCFLAGLTPMSLKKFIFIILTCKPWSIAAYSLGLNMVISWVTSLF</sequence>
<comment type="caution">
    <text evidence="6">Lacks conserved residue(s) required for the propagation of feature annotation.</text>
</comment>
<dbReference type="PANTHER" id="PTHR12677:SF49">
    <property type="entry name" value="TVP38_TMEM64 FAMILY MEMBRANE PROTEIN"/>
    <property type="match status" value="1"/>
</dbReference>
<dbReference type="AlphaFoldDB" id="A0A1Y4Q375"/>
<comment type="similarity">
    <text evidence="6">Belongs to the TVP38/TMEM64 family.</text>
</comment>
<dbReference type="PANTHER" id="PTHR12677">
    <property type="entry name" value="GOLGI APPARATUS MEMBRANE PROTEIN TVP38-RELATED"/>
    <property type="match status" value="1"/>
</dbReference>
<evidence type="ECO:0000256" key="6">
    <source>
        <dbReference type="RuleBase" id="RU366058"/>
    </source>
</evidence>
<evidence type="ECO:0000256" key="1">
    <source>
        <dbReference type="ARBA" id="ARBA00004651"/>
    </source>
</evidence>
<comment type="subcellular location">
    <subcellularLocation>
        <location evidence="1 6">Cell membrane</location>
        <topology evidence="1 6">Multi-pass membrane protein</topology>
    </subcellularLocation>
</comment>
<evidence type="ECO:0000313" key="9">
    <source>
        <dbReference type="EMBL" id="OUQ04924.1"/>
    </source>
</evidence>
<keyword evidence="2 6" id="KW-1003">Cell membrane</keyword>
<evidence type="ECO:0000256" key="3">
    <source>
        <dbReference type="ARBA" id="ARBA00022692"/>
    </source>
</evidence>
<dbReference type="EMBL" id="DYWV01000063">
    <property type="protein sequence ID" value="HJF39665.1"/>
    <property type="molecule type" value="Genomic_DNA"/>
</dbReference>
<dbReference type="Proteomes" id="UP000749320">
    <property type="component" value="Unassembled WGS sequence"/>
</dbReference>
<gene>
    <name evidence="9" type="ORF">B5E91_07895</name>
    <name evidence="10" type="ORF">DXB31_07005</name>
    <name evidence="8" type="ORF">K8V91_01960</name>
</gene>
<evidence type="ECO:0000313" key="12">
    <source>
        <dbReference type="Proteomes" id="UP000261087"/>
    </source>
</evidence>
<proteinExistence type="inferred from homology"/>
<evidence type="ECO:0000313" key="10">
    <source>
        <dbReference type="EMBL" id="RGO09311.1"/>
    </source>
</evidence>
<protein>
    <recommendedName>
        <fullName evidence="6">TVP38/TMEM64 family membrane protein</fullName>
    </recommendedName>
</protein>
<feature type="transmembrane region" description="Helical" evidence="6">
    <location>
        <begin position="45"/>
        <end position="78"/>
    </location>
</feature>